<dbReference type="GO" id="GO:0005886">
    <property type="term" value="C:plasma membrane"/>
    <property type="evidence" value="ECO:0007669"/>
    <property type="project" value="TreeGrafter"/>
</dbReference>
<reference evidence="2 3" key="1">
    <citation type="journal article" date="2015" name="Genome Announc.">
        <title>Draft Genome Sequences of Marine Isolates of Thalassomonas viridans and Thalassomonas actiniarum.</title>
        <authorList>
            <person name="Olonade I."/>
            <person name="van Zyl L.J."/>
            <person name="Trindade M."/>
        </authorList>
    </citation>
    <scope>NUCLEOTIDE SEQUENCE [LARGE SCALE GENOMIC DNA]</scope>
    <source>
        <strain evidence="2 3">A5K-106</strain>
    </source>
</reference>
<keyword evidence="3" id="KW-1185">Reference proteome</keyword>
<dbReference type="Gene3D" id="3.40.50.620">
    <property type="entry name" value="HUPs"/>
    <property type="match status" value="1"/>
</dbReference>
<dbReference type="Proteomes" id="UP000032568">
    <property type="component" value="Chromosome"/>
</dbReference>
<gene>
    <name evidence="2" type="ORF">SG35_001965</name>
</gene>
<evidence type="ECO:0000259" key="1">
    <source>
        <dbReference type="Pfam" id="PF02698"/>
    </source>
</evidence>
<proteinExistence type="predicted"/>
<protein>
    <submittedName>
        <fullName evidence="2">YdcF family protein</fullName>
    </submittedName>
</protein>
<dbReference type="RefSeq" id="WP_160298326.1">
    <property type="nucleotide sequence ID" value="NZ_CP059735.1"/>
</dbReference>
<dbReference type="KEGG" id="tact:SG35_001965"/>
<evidence type="ECO:0000313" key="3">
    <source>
        <dbReference type="Proteomes" id="UP000032568"/>
    </source>
</evidence>
<feature type="domain" description="DUF218" evidence="1">
    <location>
        <begin position="24"/>
        <end position="164"/>
    </location>
</feature>
<dbReference type="GO" id="GO:0043164">
    <property type="term" value="P:Gram-negative-bacterium-type cell wall biogenesis"/>
    <property type="evidence" value="ECO:0007669"/>
    <property type="project" value="TreeGrafter"/>
</dbReference>
<name>A0AAE9YQQ3_9GAMM</name>
<reference evidence="2 3" key="2">
    <citation type="journal article" date="2022" name="Mar. Drugs">
        <title>Bioassay-Guided Fractionation Leads to the Detection of Cholic Acid Generated by the Rare Thalassomonas sp.</title>
        <authorList>
            <person name="Pheiffer F."/>
            <person name="Schneider Y.K."/>
            <person name="Hansen E.H."/>
            <person name="Andersen J.H."/>
            <person name="Isaksson J."/>
            <person name="Busche T."/>
            <person name="R C."/>
            <person name="Kalinowski J."/>
            <person name="Zyl L.V."/>
            <person name="Trindade M."/>
        </authorList>
    </citation>
    <scope>NUCLEOTIDE SEQUENCE [LARGE SCALE GENOMIC DNA]</scope>
    <source>
        <strain evidence="2 3">A5K-106</strain>
    </source>
</reference>
<organism evidence="2 3">
    <name type="scientific">Thalassomonas actiniarum</name>
    <dbReference type="NCBI Taxonomy" id="485447"/>
    <lineage>
        <taxon>Bacteria</taxon>
        <taxon>Pseudomonadati</taxon>
        <taxon>Pseudomonadota</taxon>
        <taxon>Gammaproteobacteria</taxon>
        <taxon>Alteromonadales</taxon>
        <taxon>Colwelliaceae</taxon>
        <taxon>Thalassomonas</taxon>
    </lineage>
</organism>
<dbReference type="EMBL" id="CP059735">
    <property type="protein sequence ID" value="WDD99470.1"/>
    <property type="molecule type" value="Genomic_DNA"/>
</dbReference>
<dbReference type="PANTHER" id="PTHR30336">
    <property type="entry name" value="INNER MEMBRANE PROTEIN, PROBABLE PERMEASE"/>
    <property type="match status" value="1"/>
</dbReference>
<dbReference type="InterPro" id="IPR014729">
    <property type="entry name" value="Rossmann-like_a/b/a_fold"/>
</dbReference>
<dbReference type="InterPro" id="IPR051599">
    <property type="entry name" value="Cell_Envelope_Assoc"/>
</dbReference>
<sequence length="174" mass="18858">MSGTILLAGGLSKTASGKNDWSALGDESLSRTVFLASQLARLNSQSVIISGGSGSGIKEAELMTDLLDNLYSGKPLDIIADVNAIRTQESALFVRANMPDENAGYYLVTSDWHMARAQAIFEHHGIKVCPLASGDSYVPYGFPGWFIPQKSALAKFELAWHELGGLLLLWWANR</sequence>
<dbReference type="Pfam" id="PF02698">
    <property type="entry name" value="DUF218"/>
    <property type="match status" value="1"/>
</dbReference>
<dbReference type="GO" id="GO:0000270">
    <property type="term" value="P:peptidoglycan metabolic process"/>
    <property type="evidence" value="ECO:0007669"/>
    <property type="project" value="TreeGrafter"/>
</dbReference>
<accession>A0AAE9YQQ3</accession>
<dbReference type="PANTHER" id="PTHR30336:SF4">
    <property type="entry name" value="ENVELOPE BIOGENESIS FACTOR ELYC"/>
    <property type="match status" value="1"/>
</dbReference>
<dbReference type="CDD" id="cd06259">
    <property type="entry name" value="YdcF-like"/>
    <property type="match status" value="1"/>
</dbReference>
<evidence type="ECO:0000313" key="2">
    <source>
        <dbReference type="EMBL" id="WDD99470.1"/>
    </source>
</evidence>
<dbReference type="AlphaFoldDB" id="A0AAE9YQQ3"/>
<dbReference type="InterPro" id="IPR003848">
    <property type="entry name" value="DUF218"/>
</dbReference>